<dbReference type="AlphaFoldDB" id="A0A5C5ZZF1"/>
<keyword evidence="2" id="KW-1185">Reference proteome</keyword>
<accession>A0A5C5ZZF1</accession>
<evidence type="ECO:0008006" key="3">
    <source>
        <dbReference type="Google" id="ProtNLM"/>
    </source>
</evidence>
<dbReference type="EMBL" id="SJPR01000010">
    <property type="protein sequence ID" value="TWT92450.1"/>
    <property type="molecule type" value="Genomic_DNA"/>
</dbReference>
<comment type="caution">
    <text evidence="1">The sequence shown here is derived from an EMBL/GenBank/DDBJ whole genome shotgun (WGS) entry which is preliminary data.</text>
</comment>
<evidence type="ECO:0000313" key="2">
    <source>
        <dbReference type="Proteomes" id="UP000317421"/>
    </source>
</evidence>
<dbReference type="InterPro" id="IPR013424">
    <property type="entry name" value="Ice-binding_C"/>
</dbReference>
<sequence>MSMTPKELTRDTTSMENRNSYLASLAKQSGSYAEFSKRIASYAAAAGAGAFATAQSADAEIIHVDLGAGLVQDTAASFTNLDLDGNGTTDFVFGQSNLSYSGVRLIVYGNDLFQPPEERLPAAEQSINFTNTAKGNPYYIRSFEFGDEIAAGLSVPFNNGTGYPNLSGIVSTNPTNFRNPDDPQYWGFGLNIDGNIHYGWARLSTFSDGGSPAEYTATLYEYAYQSEPNVPILAGAVPEATSLALLAAGGGGLALTARRRRRDA</sequence>
<proteinExistence type="predicted"/>
<dbReference type="NCBIfam" id="TIGR02595">
    <property type="entry name" value="PEP_CTERM"/>
    <property type="match status" value="1"/>
</dbReference>
<reference evidence="1 2" key="1">
    <citation type="submission" date="2019-02" db="EMBL/GenBank/DDBJ databases">
        <title>Deep-cultivation of Planctomycetes and their phenomic and genomic characterization uncovers novel biology.</title>
        <authorList>
            <person name="Wiegand S."/>
            <person name="Jogler M."/>
            <person name="Boedeker C."/>
            <person name="Pinto D."/>
            <person name="Vollmers J."/>
            <person name="Rivas-Marin E."/>
            <person name="Kohn T."/>
            <person name="Peeters S.H."/>
            <person name="Heuer A."/>
            <person name="Rast P."/>
            <person name="Oberbeckmann S."/>
            <person name="Bunk B."/>
            <person name="Jeske O."/>
            <person name="Meyerdierks A."/>
            <person name="Storesund J.E."/>
            <person name="Kallscheuer N."/>
            <person name="Luecker S."/>
            <person name="Lage O.M."/>
            <person name="Pohl T."/>
            <person name="Merkel B.J."/>
            <person name="Hornburger P."/>
            <person name="Mueller R.-W."/>
            <person name="Bruemmer F."/>
            <person name="Labrenz M."/>
            <person name="Spormann A.M."/>
            <person name="Op Den Camp H."/>
            <person name="Overmann J."/>
            <person name="Amann R."/>
            <person name="Jetten M.S.M."/>
            <person name="Mascher T."/>
            <person name="Medema M.H."/>
            <person name="Devos D.P."/>
            <person name="Kaster A.-K."/>
            <person name="Ovreas L."/>
            <person name="Rohde M."/>
            <person name="Galperin M.Y."/>
            <person name="Jogler C."/>
        </authorList>
    </citation>
    <scope>NUCLEOTIDE SEQUENCE [LARGE SCALE GENOMIC DNA]</scope>
    <source>
        <strain evidence="1 2">Pla108</strain>
    </source>
</reference>
<dbReference type="Proteomes" id="UP000317421">
    <property type="component" value="Unassembled WGS sequence"/>
</dbReference>
<name>A0A5C5ZZF1_9BACT</name>
<gene>
    <name evidence="1" type="ORF">Pla108_40750</name>
</gene>
<evidence type="ECO:0000313" key="1">
    <source>
        <dbReference type="EMBL" id="TWT92450.1"/>
    </source>
</evidence>
<protein>
    <recommendedName>
        <fullName evidence="3">PEP-CTERM protein-sorting domain-containing protein</fullName>
    </recommendedName>
</protein>
<organism evidence="1 2">
    <name type="scientific">Botrimarina colliarenosi</name>
    <dbReference type="NCBI Taxonomy" id="2528001"/>
    <lineage>
        <taxon>Bacteria</taxon>
        <taxon>Pseudomonadati</taxon>
        <taxon>Planctomycetota</taxon>
        <taxon>Planctomycetia</taxon>
        <taxon>Pirellulales</taxon>
        <taxon>Lacipirellulaceae</taxon>
        <taxon>Botrimarina</taxon>
    </lineage>
</organism>